<evidence type="ECO:0000256" key="3">
    <source>
        <dbReference type="ARBA" id="ARBA00002443"/>
    </source>
</evidence>
<dbReference type="InterPro" id="IPR036005">
    <property type="entry name" value="Creatinase/aminopeptidase-like"/>
</dbReference>
<comment type="function">
    <text evidence="3">Catalyzes the removal of a penultimate prolyl residue from the N-termini of peptides.</text>
</comment>
<dbReference type="SUPFAM" id="SSF55920">
    <property type="entry name" value="Creatinase/aminopeptidase"/>
    <property type="match status" value="1"/>
</dbReference>
<dbReference type="AlphaFoldDB" id="A0A9W8R5Z9"/>
<dbReference type="EMBL" id="JAOQAV010000020">
    <property type="protein sequence ID" value="KAJ4186401.1"/>
    <property type="molecule type" value="Genomic_DNA"/>
</dbReference>
<evidence type="ECO:0000256" key="5">
    <source>
        <dbReference type="ARBA" id="ARBA00012574"/>
    </source>
</evidence>
<keyword evidence="6" id="KW-0031">Aminopeptidase</keyword>
<evidence type="ECO:0000313" key="14">
    <source>
        <dbReference type="Proteomes" id="UP001152087"/>
    </source>
</evidence>
<evidence type="ECO:0000256" key="10">
    <source>
        <dbReference type="ARBA" id="ARBA00023211"/>
    </source>
</evidence>
<evidence type="ECO:0000256" key="9">
    <source>
        <dbReference type="ARBA" id="ARBA00022801"/>
    </source>
</evidence>
<keyword evidence="7" id="KW-0645">Protease</keyword>
<dbReference type="Proteomes" id="UP001152087">
    <property type="component" value="Unassembled WGS sequence"/>
</dbReference>
<dbReference type="GO" id="GO:0004177">
    <property type="term" value="F:aminopeptidase activity"/>
    <property type="evidence" value="ECO:0007669"/>
    <property type="project" value="UniProtKB-KW"/>
</dbReference>
<evidence type="ECO:0000313" key="13">
    <source>
        <dbReference type="EMBL" id="KAJ4186401.1"/>
    </source>
</evidence>
<accession>A0A9W8R5Z9</accession>
<comment type="cofactor">
    <cofactor evidence="2">
        <name>Mn(2+)</name>
        <dbReference type="ChEBI" id="CHEBI:29035"/>
    </cofactor>
</comment>
<protein>
    <recommendedName>
        <fullName evidence="5">Xaa-Pro aminopeptidase</fullName>
        <ecNumber evidence="5">3.4.11.9</ecNumber>
    </recommendedName>
    <alternativeName>
        <fullName evidence="11">Aminoacylproline aminopeptidase</fullName>
    </alternativeName>
</protein>
<dbReference type="InterPro" id="IPR052433">
    <property type="entry name" value="X-Pro_dipept-like"/>
</dbReference>
<evidence type="ECO:0000256" key="1">
    <source>
        <dbReference type="ARBA" id="ARBA00001424"/>
    </source>
</evidence>
<gene>
    <name evidence="13" type="ORF">NW755_007696</name>
</gene>
<dbReference type="Gene3D" id="3.90.230.10">
    <property type="entry name" value="Creatinase/methionine aminopeptidase superfamily"/>
    <property type="match status" value="1"/>
</dbReference>
<feature type="domain" description="Peptidase M24" evidence="12">
    <location>
        <begin position="2"/>
        <end position="93"/>
    </location>
</feature>
<dbReference type="PANTHER" id="PTHR43226">
    <property type="entry name" value="XAA-PRO AMINOPEPTIDASE 3"/>
    <property type="match status" value="1"/>
</dbReference>
<keyword evidence="10" id="KW-0464">Manganese</keyword>
<evidence type="ECO:0000256" key="6">
    <source>
        <dbReference type="ARBA" id="ARBA00022438"/>
    </source>
</evidence>
<evidence type="ECO:0000256" key="11">
    <source>
        <dbReference type="ARBA" id="ARBA00030849"/>
    </source>
</evidence>
<proteinExistence type="inferred from homology"/>
<dbReference type="Pfam" id="PF00557">
    <property type="entry name" value="Peptidase_M24"/>
    <property type="match status" value="1"/>
</dbReference>
<sequence>MPHSLGHFLGMDTHDTGGHPNETDPNPMFKYLRVRRRLPAGCVVTVEPGIHFGPHMIRLYLHSQRLSQYIDEEVLDKYWDVGGVCIEDGLLVTRDGSVNLTVVPKDPDELEAIMPNTSMAT</sequence>
<evidence type="ECO:0000256" key="4">
    <source>
        <dbReference type="ARBA" id="ARBA00008766"/>
    </source>
</evidence>
<dbReference type="PANTHER" id="PTHR43226:SF1">
    <property type="entry name" value="XAA-PRO DIPEPTIDASE"/>
    <property type="match status" value="1"/>
</dbReference>
<evidence type="ECO:0000259" key="12">
    <source>
        <dbReference type="Pfam" id="PF00557"/>
    </source>
</evidence>
<reference evidence="13" key="1">
    <citation type="submission" date="2022-09" db="EMBL/GenBank/DDBJ databases">
        <title>Fusarium specimens isolated from Avocado Roots.</title>
        <authorList>
            <person name="Stajich J."/>
            <person name="Roper C."/>
            <person name="Heimlech-Rivalta G."/>
        </authorList>
    </citation>
    <scope>NUCLEOTIDE SEQUENCE</scope>
    <source>
        <strain evidence="13">A02</strain>
    </source>
</reference>
<comment type="similarity">
    <text evidence="4">Belongs to the peptidase M24B family.</text>
</comment>
<dbReference type="GO" id="GO:0046872">
    <property type="term" value="F:metal ion binding"/>
    <property type="evidence" value="ECO:0007669"/>
    <property type="project" value="UniProtKB-KW"/>
</dbReference>
<dbReference type="InterPro" id="IPR000994">
    <property type="entry name" value="Pept_M24"/>
</dbReference>
<dbReference type="EC" id="3.4.11.9" evidence="5"/>
<evidence type="ECO:0000256" key="7">
    <source>
        <dbReference type="ARBA" id="ARBA00022670"/>
    </source>
</evidence>
<dbReference type="GO" id="GO:0006508">
    <property type="term" value="P:proteolysis"/>
    <property type="evidence" value="ECO:0007669"/>
    <property type="project" value="UniProtKB-KW"/>
</dbReference>
<keyword evidence="9" id="KW-0378">Hydrolase</keyword>
<keyword evidence="8" id="KW-0479">Metal-binding</keyword>
<name>A0A9W8R5Z9_9HYPO</name>
<keyword evidence="14" id="KW-1185">Reference proteome</keyword>
<organism evidence="13 14">
    <name type="scientific">Fusarium falciforme</name>
    <dbReference type="NCBI Taxonomy" id="195108"/>
    <lineage>
        <taxon>Eukaryota</taxon>
        <taxon>Fungi</taxon>
        <taxon>Dikarya</taxon>
        <taxon>Ascomycota</taxon>
        <taxon>Pezizomycotina</taxon>
        <taxon>Sordariomycetes</taxon>
        <taxon>Hypocreomycetidae</taxon>
        <taxon>Hypocreales</taxon>
        <taxon>Nectriaceae</taxon>
        <taxon>Fusarium</taxon>
        <taxon>Fusarium solani species complex</taxon>
    </lineage>
</organism>
<comment type="caution">
    <text evidence="13">The sequence shown here is derived from an EMBL/GenBank/DDBJ whole genome shotgun (WGS) entry which is preliminary data.</text>
</comment>
<evidence type="ECO:0000256" key="2">
    <source>
        <dbReference type="ARBA" id="ARBA00001936"/>
    </source>
</evidence>
<comment type="catalytic activity">
    <reaction evidence="1">
        <text>Release of any N-terminal amino acid, including proline, that is linked to proline, even from a dipeptide or tripeptide.</text>
        <dbReference type="EC" id="3.4.11.9"/>
    </reaction>
</comment>
<evidence type="ECO:0000256" key="8">
    <source>
        <dbReference type="ARBA" id="ARBA00022723"/>
    </source>
</evidence>